<comment type="caution">
    <text evidence="1">The sequence shown here is derived from an EMBL/GenBank/DDBJ whole genome shotgun (WGS) entry which is preliminary data.</text>
</comment>
<evidence type="ECO:0000313" key="2">
    <source>
        <dbReference type="Proteomes" id="UP001152888"/>
    </source>
</evidence>
<dbReference type="Proteomes" id="UP001152888">
    <property type="component" value="Unassembled WGS sequence"/>
</dbReference>
<keyword evidence="2" id="KW-1185">Reference proteome</keyword>
<gene>
    <name evidence="1" type="ORF">ACAOBT_LOCUS36777</name>
</gene>
<protein>
    <submittedName>
        <fullName evidence="1">Uncharacterized protein</fullName>
    </submittedName>
</protein>
<dbReference type="AlphaFoldDB" id="A0A9P0QF49"/>
<feature type="non-terminal residue" evidence="1">
    <location>
        <position position="1"/>
    </location>
</feature>
<accession>A0A9P0QF49</accession>
<reference evidence="1" key="1">
    <citation type="submission" date="2022-03" db="EMBL/GenBank/DDBJ databases">
        <authorList>
            <person name="Sayadi A."/>
        </authorList>
    </citation>
    <scope>NUCLEOTIDE SEQUENCE</scope>
</reference>
<sequence>DRVSLDQRFALSSPIYCIQS</sequence>
<evidence type="ECO:0000313" key="1">
    <source>
        <dbReference type="EMBL" id="CAH2018708.1"/>
    </source>
</evidence>
<name>A0A9P0QF49_ACAOB</name>
<organism evidence="1 2">
    <name type="scientific">Acanthoscelides obtectus</name>
    <name type="common">Bean weevil</name>
    <name type="synonym">Bruchus obtectus</name>
    <dbReference type="NCBI Taxonomy" id="200917"/>
    <lineage>
        <taxon>Eukaryota</taxon>
        <taxon>Metazoa</taxon>
        <taxon>Ecdysozoa</taxon>
        <taxon>Arthropoda</taxon>
        <taxon>Hexapoda</taxon>
        <taxon>Insecta</taxon>
        <taxon>Pterygota</taxon>
        <taxon>Neoptera</taxon>
        <taxon>Endopterygota</taxon>
        <taxon>Coleoptera</taxon>
        <taxon>Polyphaga</taxon>
        <taxon>Cucujiformia</taxon>
        <taxon>Chrysomeloidea</taxon>
        <taxon>Chrysomelidae</taxon>
        <taxon>Bruchinae</taxon>
        <taxon>Bruchini</taxon>
        <taxon>Acanthoscelides</taxon>
    </lineage>
</organism>
<dbReference type="EMBL" id="CAKOFQ010009895">
    <property type="protein sequence ID" value="CAH2018708.1"/>
    <property type="molecule type" value="Genomic_DNA"/>
</dbReference>
<proteinExistence type="predicted"/>